<dbReference type="InterPro" id="IPR036259">
    <property type="entry name" value="MFS_trans_sf"/>
</dbReference>
<feature type="compositionally biased region" description="Basic and acidic residues" evidence="5">
    <location>
        <begin position="37"/>
        <end position="51"/>
    </location>
</feature>
<keyword evidence="2 6" id="KW-0812">Transmembrane</keyword>
<evidence type="ECO:0000313" key="8">
    <source>
        <dbReference type="EMBL" id="RDW68038.1"/>
    </source>
</evidence>
<dbReference type="Pfam" id="PF07690">
    <property type="entry name" value="MFS_1"/>
    <property type="match status" value="1"/>
</dbReference>
<dbReference type="OrthoDB" id="2130629at2759"/>
<evidence type="ECO:0000256" key="4">
    <source>
        <dbReference type="ARBA" id="ARBA00023136"/>
    </source>
</evidence>
<feature type="transmembrane region" description="Helical" evidence="6">
    <location>
        <begin position="430"/>
        <end position="457"/>
    </location>
</feature>
<dbReference type="EMBL" id="PDLM01000010">
    <property type="protein sequence ID" value="RDW68038.1"/>
    <property type="molecule type" value="Genomic_DNA"/>
</dbReference>
<feature type="transmembrane region" description="Helical" evidence="6">
    <location>
        <begin position="225"/>
        <end position="246"/>
    </location>
</feature>
<comment type="subcellular location">
    <subcellularLocation>
        <location evidence="1">Membrane</location>
        <topology evidence="1">Multi-pass membrane protein</topology>
    </subcellularLocation>
</comment>
<evidence type="ECO:0000256" key="5">
    <source>
        <dbReference type="SAM" id="MobiDB-lite"/>
    </source>
</evidence>
<dbReference type="InterPro" id="IPR020846">
    <property type="entry name" value="MFS_dom"/>
</dbReference>
<feature type="transmembrane region" description="Helical" evidence="6">
    <location>
        <begin position="302"/>
        <end position="320"/>
    </location>
</feature>
<keyword evidence="3 6" id="KW-1133">Transmembrane helix</keyword>
<feature type="transmembrane region" description="Helical" evidence="6">
    <location>
        <begin position="340"/>
        <end position="361"/>
    </location>
</feature>
<proteinExistence type="predicted"/>
<feature type="transmembrane region" description="Helical" evidence="6">
    <location>
        <begin position="381"/>
        <end position="399"/>
    </location>
</feature>
<feature type="transmembrane region" description="Helical" evidence="6">
    <location>
        <begin position="67"/>
        <end position="93"/>
    </location>
</feature>
<feature type="transmembrane region" description="Helical" evidence="6">
    <location>
        <begin position="406"/>
        <end position="424"/>
    </location>
</feature>
<dbReference type="SUPFAM" id="SSF103473">
    <property type="entry name" value="MFS general substrate transporter"/>
    <property type="match status" value="1"/>
</dbReference>
<dbReference type="Proteomes" id="UP000256645">
    <property type="component" value="Unassembled WGS sequence"/>
</dbReference>
<accession>A0A3D8R256</accession>
<feature type="transmembrane region" description="Helical" evidence="6">
    <location>
        <begin position="478"/>
        <end position="497"/>
    </location>
</feature>
<dbReference type="GO" id="GO:0016020">
    <property type="term" value="C:membrane"/>
    <property type="evidence" value="ECO:0007669"/>
    <property type="project" value="UniProtKB-SubCell"/>
</dbReference>
<dbReference type="InterPro" id="IPR011701">
    <property type="entry name" value="MFS"/>
</dbReference>
<reference evidence="8 9" key="1">
    <citation type="journal article" date="2018" name="IMA Fungus">
        <title>IMA Genome-F 9: Draft genome sequence of Annulohypoxylon stygium, Aspergillus mulundensis, Berkeleyomyces basicola (syn. Thielaviopsis basicola), Ceratocystis smalleyi, two Cercospora beticola strains, Coleophoma cylindrospora, Fusarium fracticaudum, Phialophora cf. hyalina, and Morchella septimelata.</title>
        <authorList>
            <person name="Wingfield B.D."/>
            <person name="Bills G.F."/>
            <person name="Dong Y."/>
            <person name="Huang W."/>
            <person name="Nel W.J."/>
            <person name="Swalarsk-Parry B.S."/>
            <person name="Vaghefi N."/>
            <person name="Wilken P.M."/>
            <person name="An Z."/>
            <person name="de Beer Z.W."/>
            <person name="De Vos L."/>
            <person name="Chen L."/>
            <person name="Duong T.A."/>
            <person name="Gao Y."/>
            <person name="Hammerbacher A."/>
            <person name="Kikkert J.R."/>
            <person name="Li Y."/>
            <person name="Li H."/>
            <person name="Li K."/>
            <person name="Li Q."/>
            <person name="Liu X."/>
            <person name="Ma X."/>
            <person name="Naidoo K."/>
            <person name="Pethybridge S.J."/>
            <person name="Sun J."/>
            <person name="Steenkamp E.T."/>
            <person name="van der Nest M.A."/>
            <person name="van Wyk S."/>
            <person name="Wingfield M.J."/>
            <person name="Xiong C."/>
            <person name="Yue Q."/>
            <person name="Zhang X."/>
        </authorList>
    </citation>
    <scope>NUCLEOTIDE SEQUENCE [LARGE SCALE GENOMIC DNA]</scope>
    <source>
        <strain evidence="8 9">BP6252</strain>
    </source>
</reference>
<name>A0A3D8R256_9HELO</name>
<gene>
    <name evidence="8" type="ORF">BP6252_09434</name>
</gene>
<feature type="transmembrane region" description="Helical" evidence="6">
    <location>
        <begin position="105"/>
        <end position="124"/>
    </location>
</feature>
<feature type="transmembrane region" description="Helical" evidence="6">
    <location>
        <begin position="160"/>
        <end position="182"/>
    </location>
</feature>
<feature type="transmembrane region" description="Helical" evidence="6">
    <location>
        <begin position="136"/>
        <end position="154"/>
    </location>
</feature>
<evidence type="ECO:0000256" key="3">
    <source>
        <dbReference type="ARBA" id="ARBA00022989"/>
    </source>
</evidence>
<dbReference type="GO" id="GO:0022857">
    <property type="term" value="F:transmembrane transporter activity"/>
    <property type="evidence" value="ECO:0007669"/>
    <property type="project" value="InterPro"/>
</dbReference>
<dbReference type="AlphaFoldDB" id="A0A3D8R256"/>
<evidence type="ECO:0000256" key="6">
    <source>
        <dbReference type="SAM" id="Phobius"/>
    </source>
</evidence>
<feature type="transmembrane region" description="Helical" evidence="6">
    <location>
        <begin position="194"/>
        <end position="213"/>
    </location>
</feature>
<dbReference type="Gene3D" id="1.20.1250.20">
    <property type="entry name" value="MFS general substrate transporter like domains"/>
    <property type="match status" value="2"/>
</dbReference>
<comment type="caution">
    <text evidence="8">The sequence shown here is derived from an EMBL/GenBank/DDBJ whole genome shotgun (WGS) entry which is preliminary data.</text>
</comment>
<feature type="transmembrane region" description="Helical" evidence="6">
    <location>
        <begin position="517"/>
        <end position="536"/>
    </location>
</feature>
<protein>
    <recommendedName>
        <fullName evidence="7">Major facilitator superfamily (MFS) profile domain-containing protein</fullName>
    </recommendedName>
</protein>
<sequence length="547" mass="58061">MSTTTIAAVAASTLTAIKLEPIEYPKPPPTSRVNQKPLEDLEPQHYPDHSPETLAGSAASPISKWQMAIIIGTVASVSMISSLLGGLLIVALPTMATDIGLSESLLLWPSSVNALACGCALLLSGSVADVIDARKVYLTGASLMTLTTVASGLSRTGIELILFRAAQGIALSLTLPSSVILITRNIPVGSGRNTAFACLGAAQPVGFSVGLVMGGVFVENIGWRYGYYIGAILNGAVVVISIFGVPKTQNTPPQSYSTIMKRLKSEIDWIGIGLLSTSLGMFSYILSVLAGGASNFPTPASLAIFSIAVVLLPMYAYYSLRQEKLGRIVVIPPSIWNSRVFTSLCVTVFIMWGSFNAIQYFLTLFFQSVQGLDGLQTSIRFLPMVVTGTITNFLTGWLVKRTRADILLLGATLVTSISPLLLAIVNPEWSYWTCAFFAVSCAPICIDVLFTVANLVITTVFPHKTHGLAGGVFNTLSNIGNSFGLAITAVIAASVTLSKQGNKKSEAEMLMDGYRVTFWICFGGNILALAIIGLGLRKIGKVGIKED</sequence>
<dbReference type="PANTHER" id="PTHR42718">
    <property type="entry name" value="MAJOR FACILITATOR SUPERFAMILY MULTIDRUG TRANSPORTER MFSC"/>
    <property type="match status" value="1"/>
</dbReference>
<keyword evidence="4 6" id="KW-0472">Membrane</keyword>
<evidence type="ECO:0000256" key="2">
    <source>
        <dbReference type="ARBA" id="ARBA00022692"/>
    </source>
</evidence>
<feature type="region of interest" description="Disordered" evidence="5">
    <location>
        <begin position="22"/>
        <end position="55"/>
    </location>
</feature>
<dbReference type="PROSITE" id="PS50850">
    <property type="entry name" value="MFS"/>
    <property type="match status" value="1"/>
</dbReference>
<evidence type="ECO:0000259" key="7">
    <source>
        <dbReference type="PROSITE" id="PS50850"/>
    </source>
</evidence>
<feature type="transmembrane region" description="Helical" evidence="6">
    <location>
        <begin position="267"/>
        <end position="290"/>
    </location>
</feature>
<keyword evidence="9" id="KW-1185">Reference proteome</keyword>
<dbReference type="PANTHER" id="PTHR42718:SF10">
    <property type="entry name" value="TRANSPORTER, PUTATIVE (AFU_ORTHOLOGUE AFUA_8G06760)-RELATED"/>
    <property type="match status" value="1"/>
</dbReference>
<evidence type="ECO:0000313" key="9">
    <source>
        <dbReference type="Proteomes" id="UP000256645"/>
    </source>
</evidence>
<organism evidence="8 9">
    <name type="scientific">Coleophoma cylindrospora</name>
    <dbReference type="NCBI Taxonomy" id="1849047"/>
    <lineage>
        <taxon>Eukaryota</taxon>
        <taxon>Fungi</taxon>
        <taxon>Dikarya</taxon>
        <taxon>Ascomycota</taxon>
        <taxon>Pezizomycotina</taxon>
        <taxon>Leotiomycetes</taxon>
        <taxon>Helotiales</taxon>
        <taxon>Dermateaceae</taxon>
        <taxon>Coleophoma</taxon>
    </lineage>
</organism>
<feature type="domain" description="Major facilitator superfamily (MFS) profile" evidence="7">
    <location>
        <begin position="70"/>
        <end position="540"/>
    </location>
</feature>
<evidence type="ECO:0000256" key="1">
    <source>
        <dbReference type="ARBA" id="ARBA00004141"/>
    </source>
</evidence>